<gene>
    <name evidence="1" type="ORF">SAMN04489746_0223</name>
</gene>
<comment type="caution">
    <text evidence="1">The sequence shown here is derived from an EMBL/GenBank/DDBJ whole genome shotgun (WGS) entry which is preliminary data.</text>
</comment>
<evidence type="ECO:0008006" key="3">
    <source>
        <dbReference type="Google" id="ProtNLM"/>
    </source>
</evidence>
<dbReference type="RefSeq" id="WP_057001959.1">
    <property type="nucleotide sequence ID" value="NZ_CALJSN010000005.1"/>
</dbReference>
<evidence type="ECO:0000313" key="1">
    <source>
        <dbReference type="EMBL" id="SEB43856.1"/>
    </source>
</evidence>
<name>A0AB38A5K7_9ACTN</name>
<organism evidence="1 2">
    <name type="scientific">Atopobium minutum</name>
    <dbReference type="NCBI Taxonomy" id="1381"/>
    <lineage>
        <taxon>Bacteria</taxon>
        <taxon>Bacillati</taxon>
        <taxon>Actinomycetota</taxon>
        <taxon>Coriobacteriia</taxon>
        <taxon>Coriobacteriales</taxon>
        <taxon>Atopobiaceae</taxon>
        <taxon>Atopobium</taxon>
    </lineage>
</organism>
<dbReference type="Proteomes" id="UP000183687">
    <property type="component" value="Unassembled WGS sequence"/>
</dbReference>
<sequence length="99" mass="10944">MIKHCEVCGREFTAQRKTAKYCSNKCRLMSQRGVPYIGELQPPAATAIMTAAEVQSTVQQAHIVASDLSRASMMTYSPLCLKLRRVAKKLEDALRGEGL</sequence>
<accession>A0AB38A5K7</accession>
<protein>
    <recommendedName>
        <fullName evidence="3">FCS-type domain-containing protein</fullName>
    </recommendedName>
</protein>
<dbReference type="EMBL" id="FNSH01000001">
    <property type="protein sequence ID" value="SEB43856.1"/>
    <property type="molecule type" value="Genomic_DNA"/>
</dbReference>
<evidence type="ECO:0000313" key="2">
    <source>
        <dbReference type="Proteomes" id="UP000183687"/>
    </source>
</evidence>
<proteinExistence type="predicted"/>
<reference evidence="1 2" key="1">
    <citation type="submission" date="2016-10" db="EMBL/GenBank/DDBJ databases">
        <authorList>
            <person name="Varghese N."/>
            <person name="Submissions S."/>
        </authorList>
    </citation>
    <scope>NUCLEOTIDE SEQUENCE [LARGE SCALE GENOMIC DNA]</scope>
    <source>
        <strain evidence="1 2">DSM 20586</strain>
    </source>
</reference>
<dbReference type="AlphaFoldDB" id="A0AB38A5K7"/>